<dbReference type="PIRSF" id="PIRSF029570">
    <property type="entry name" value="UCP029570"/>
    <property type="match status" value="1"/>
</dbReference>
<dbReference type="RefSeq" id="WP_341744761.1">
    <property type="nucleotide sequence ID" value="NZ_CP151407.1"/>
</dbReference>
<dbReference type="CDD" id="cd10922">
    <property type="entry name" value="CE4_PelA_like_C"/>
    <property type="match status" value="1"/>
</dbReference>
<evidence type="ECO:0000259" key="2">
    <source>
        <dbReference type="Pfam" id="PF03537"/>
    </source>
</evidence>
<dbReference type="Proteomes" id="UP001479520">
    <property type="component" value="Plasmid unnamed1"/>
</dbReference>
<protein>
    <submittedName>
        <fullName evidence="3">Endo alpha-1,4 polygalactosaminidase</fullName>
    </submittedName>
</protein>
<feature type="domain" description="Glycoside-hydrolase family GH114 TIM-barrel" evidence="2">
    <location>
        <begin position="36"/>
        <end position="263"/>
    </location>
</feature>
<dbReference type="InterPro" id="IPR017853">
    <property type="entry name" value="GH"/>
</dbReference>
<evidence type="ECO:0000256" key="1">
    <source>
        <dbReference type="SAM" id="SignalP"/>
    </source>
</evidence>
<organism evidence="3 4">
    <name type="scientific">Azonexus hydrophilus</name>
    <dbReference type="NCBI Taxonomy" id="418702"/>
    <lineage>
        <taxon>Bacteria</taxon>
        <taxon>Pseudomonadati</taxon>
        <taxon>Pseudomonadota</taxon>
        <taxon>Betaproteobacteria</taxon>
        <taxon>Rhodocyclales</taxon>
        <taxon>Azonexaceae</taxon>
        <taxon>Azonexus</taxon>
    </lineage>
</organism>
<feature type="signal peptide" evidence="1">
    <location>
        <begin position="1"/>
        <end position="18"/>
    </location>
</feature>
<dbReference type="PANTHER" id="PTHR35882">
    <property type="entry name" value="PELA"/>
    <property type="match status" value="1"/>
</dbReference>
<evidence type="ECO:0000313" key="4">
    <source>
        <dbReference type="Proteomes" id="UP001479520"/>
    </source>
</evidence>
<sequence length="914" mass="101946">MLRSIFLLLSFVASLCFAQHSLASVAIYYGNGIPLDEFKVFDTVVVEPGHGADPRKYKSSTSRLFAYISIGEANKSAPYFDLIPSSAKGAENKTWGSVVLDQSSAEWREFFLSKVVAPLWAKGYKGFFIDTMDSYRLLDQFDEQAQQDGVVATINAMHARFPGVQLIVNRGFEVLPRLQGKVFMIAAESLFQRWNAQQKTYEIVPASDREWLLNQFKVARDQYGVPGLSIEYVAPNDRQKMRETASKIKALGLTPWVADGDLATMGMGTVEPVPRRIAIIYNSKEASSIPYSNEHRFIEMPINYLGYLCEYIDANKPLPPLSRDRYAGVLTFFAGDLPPAVWPRYQQWLRATTDIGLPIAMLGRLGMPFSNSLASKFGFRDISRSTPPPFEISFQDSMIGLEAAPSNAVNDIPVLQSSLPGTKSLVTLRNASGATFDGGAITSWGGYLWNPFVMTEAREAGVVWWVVDPFEFLKRALHLAPIPSPDPSTENGVRLFLSHIDGDGFPSKAEMPGDLYAPEVLYNEIFTKYDLPISMSIIEAETAPWGLYPELSPRMERIARKMFQLDNIEVASHTFSHPYKWDRPDYQPGYSMPVPGYQYNPHREIVGSLDYIRERLAPAGKPAELLFWSGDTNPSPSTVKVATDNGVLNINGGDTSITKQNNSITNIRSVGLQRDGYIQIYAPITNENIYTNLWTGPFYGFRTVIETIEMTGNPRRIKPIGVYYHTYSASKPAALTALKQVYDWTLKQPMNPIFTSEYVRKANDFFSSAIAKDGEYWIVKTQGDLRTVRLPKEIGQVHIDSAHAIAGSNAGPDGSYVHLINDSGRFRTALPPQSPATKPWLVNANGRISRWDHNGKITTLSITGHRAITAEIHAPKACQLSISPRVRQSITGNGDTKIFMLRSPERSLEAEIRC</sequence>
<gene>
    <name evidence="3" type="ORF">AADV58_16875</name>
</gene>
<dbReference type="Gene3D" id="3.20.20.70">
    <property type="entry name" value="Aldolase class I"/>
    <property type="match status" value="1"/>
</dbReference>
<reference evidence="3 4" key="1">
    <citation type="submission" date="2024-04" db="EMBL/GenBank/DDBJ databases">
        <title>Dissimilatory iodate-reducing microorganisms contribute to the enrichment of iodine in groundwater.</title>
        <authorList>
            <person name="Jiang Z."/>
        </authorList>
    </citation>
    <scope>NUCLEOTIDE SEQUENCE [LARGE SCALE GENOMIC DNA]</scope>
    <source>
        <strain evidence="3 4">NCP973</strain>
        <plasmid evidence="3 4">unnamed1</plasmid>
    </source>
</reference>
<keyword evidence="3" id="KW-0614">Plasmid</keyword>
<dbReference type="InterPro" id="IPR011330">
    <property type="entry name" value="Glyco_hydro/deAcase_b/a-brl"/>
</dbReference>
<dbReference type="SUPFAM" id="SSF51445">
    <property type="entry name" value="(Trans)glycosidases"/>
    <property type="match status" value="1"/>
</dbReference>
<evidence type="ECO:0000313" key="3">
    <source>
        <dbReference type="EMBL" id="WZJ23430.1"/>
    </source>
</evidence>
<dbReference type="InterPro" id="IPR004352">
    <property type="entry name" value="GH114_TIM-barrel"/>
</dbReference>
<keyword evidence="1" id="KW-0732">Signal</keyword>
<name>A0ABZ2XPZ4_9RHOO</name>
<accession>A0ABZ2XPZ4</accession>
<feature type="chain" id="PRO_5046724594" evidence="1">
    <location>
        <begin position="19"/>
        <end position="914"/>
    </location>
</feature>
<dbReference type="SUPFAM" id="SSF88713">
    <property type="entry name" value="Glycoside hydrolase/deacetylase"/>
    <property type="match status" value="1"/>
</dbReference>
<dbReference type="InterPro" id="IPR016925">
    <property type="entry name" value="UCP029570"/>
</dbReference>
<dbReference type="PANTHER" id="PTHR35882:SF2">
    <property type="entry name" value="PELA"/>
    <property type="match status" value="1"/>
</dbReference>
<dbReference type="Pfam" id="PF03537">
    <property type="entry name" value="Glyco_hydro_114"/>
    <property type="match status" value="1"/>
</dbReference>
<dbReference type="Gene3D" id="3.20.20.370">
    <property type="entry name" value="Glycoside hydrolase/deacetylase"/>
    <property type="match status" value="1"/>
</dbReference>
<dbReference type="InterPro" id="IPR013785">
    <property type="entry name" value="Aldolase_TIM"/>
</dbReference>
<geneLocation type="plasmid" evidence="3 4">
    <name>unnamed1</name>
</geneLocation>
<keyword evidence="4" id="KW-1185">Reference proteome</keyword>
<dbReference type="EMBL" id="CP151407">
    <property type="protein sequence ID" value="WZJ23430.1"/>
    <property type="molecule type" value="Genomic_DNA"/>
</dbReference>
<proteinExistence type="predicted"/>